<dbReference type="PANTHER" id="PTHR19139">
    <property type="entry name" value="AQUAPORIN TRANSPORTER"/>
    <property type="match status" value="1"/>
</dbReference>
<dbReference type="AlphaFoldDB" id="A0A2V5LCW6"/>
<dbReference type="SUPFAM" id="SSF81338">
    <property type="entry name" value="Aquaporin-like"/>
    <property type="match status" value="1"/>
</dbReference>
<feature type="transmembrane region" description="Helical" evidence="8">
    <location>
        <begin position="46"/>
        <end position="65"/>
    </location>
</feature>
<evidence type="ECO:0000256" key="1">
    <source>
        <dbReference type="ARBA" id="ARBA00004141"/>
    </source>
</evidence>
<dbReference type="Proteomes" id="UP000247832">
    <property type="component" value="Unassembled WGS sequence"/>
</dbReference>
<keyword evidence="3 6" id="KW-0812">Transmembrane</keyword>
<keyword evidence="6" id="KW-0813">Transport</keyword>
<feature type="transmembrane region" description="Helical" evidence="8">
    <location>
        <begin position="20"/>
        <end position="40"/>
    </location>
</feature>
<evidence type="ECO:0000256" key="3">
    <source>
        <dbReference type="ARBA" id="ARBA00022692"/>
    </source>
</evidence>
<dbReference type="RefSeq" id="WP_110499983.1">
    <property type="nucleotide sequence ID" value="NZ_QJVD01000004.1"/>
</dbReference>
<comment type="subcellular location">
    <subcellularLocation>
        <location evidence="1">Membrane</location>
        <topology evidence="1">Multi-pass membrane protein</topology>
    </subcellularLocation>
</comment>
<reference evidence="9 10" key="1">
    <citation type="submission" date="2018-05" db="EMBL/GenBank/DDBJ databases">
        <title>Genetic diversity of glacier-inhabiting Cryobacterium bacteria in China and description of Cryobacterium mengkeensis sp. nov. and Arthrobacter glacialis sp. nov.</title>
        <authorList>
            <person name="Liu Q."/>
            <person name="Xin Y.-H."/>
        </authorList>
    </citation>
    <scope>NUCLEOTIDE SEQUENCE [LARGE SCALE GENOMIC DNA]</scope>
    <source>
        <strain evidence="9 10">LI2</strain>
    </source>
</reference>
<protein>
    <submittedName>
        <fullName evidence="9">MIP family channel protein</fullName>
    </submittedName>
</protein>
<feature type="transmembrane region" description="Helical" evidence="8">
    <location>
        <begin position="212"/>
        <end position="235"/>
    </location>
</feature>
<evidence type="ECO:0000256" key="7">
    <source>
        <dbReference type="SAM" id="MobiDB-lite"/>
    </source>
</evidence>
<dbReference type="InterPro" id="IPR034294">
    <property type="entry name" value="Aquaporin_transptr"/>
</dbReference>
<dbReference type="PANTHER" id="PTHR19139:SF199">
    <property type="entry name" value="MIP17260P"/>
    <property type="match status" value="1"/>
</dbReference>
<feature type="transmembrane region" description="Helical" evidence="8">
    <location>
        <begin position="141"/>
        <end position="161"/>
    </location>
</feature>
<comment type="caution">
    <text evidence="9">The sequence shown here is derived from an EMBL/GenBank/DDBJ whole genome shotgun (WGS) entry which is preliminary data.</text>
</comment>
<dbReference type="InterPro" id="IPR000425">
    <property type="entry name" value="MIP"/>
</dbReference>
<evidence type="ECO:0000256" key="6">
    <source>
        <dbReference type="RuleBase" id="RU000477"/>
    </source>
</evidence>
<comment type="similarity">
    <text evidence="2 6">Belongs to the MIP/aquaporin (TC 1.A.8) family.</text>
</comment>
<keyword evidence="10" id="KW-1185">Reference proteome</keyword>
<accession>A0A2V5LCW6</accession>
<dbReference type="InterPro" id="IPR023271">
    <property type="entry name" value="Aquaporin-like"/>
</dbReference>
<dbReference type="Gene3D" id="1.20.1080.10">
    <property type="entry name" value="Glycerol uptake facilitator protein"/>
    <property type="match status" value="1"/>
</dbReference>
<evidence type="ECO:0000313" key="9">
    <source>
        <dbReference type="EMBL" id="PYI68732.1"/>
    </source>
</evidence>
<dbReference type="OrthoDB" id="9807293at2"/>
<evidence type="ECO:0000256" key="2">
    <source>
        <dbReference type="ARBA" id="ARBA00006175"/>
    </source>
</evidence>
<evidence type="ECO:0000256" key="4">
    <source>
        <dbReference type="ARBA" id="ARBA00022989"/>
    </source>
</evidence>
<sequence>MSTSGTAPAPVQPYPLSTRIAVEALGSFFIVFAGLATALFSASTSAVAFAYGLALVAALVSFGHASTGYFNPAFSVAMAVAGRIKWLPMVLFVVAQTIGAVLASGVVYALVKVIPSDATGGVSKVFATLASGFDDHSPLKVPMVGVVIVLIVATAILVAVILGATSVRNTTKLAPFGIGLALAVAVTIALPVGNSSLNPAAATAVVFLTDPWAAGQLWVFWLAPLFGGALAAAIYRTFVPPVPAVVAETDDGATSPGDDVASSEGLDDDTDADALPKPVAAGQVNAGASDAGAAALKVDARKRNDAQDFFDAPGK</sequence>
<evidence type="ECO:0000313" key="10">
    <source>
        <dbReference type="Proteomes" id="UP000247832"/>
    </source>
</evidence>
<dbReference type="GO" id="GO:0015250">
    <property type="term" value="F:water channel activity"/>
    <property type="evidence" value="ECO:0007669"/>
    <property type="project" value="TreeGrafter"/>
</dbReference>
<dbReference type="PRINTS" id="PR00783">
    <property type="entry name" value="MINTRINSICP"/>
</dbReference>
<keyword evidence="5 8" id="KW-0472">Membrane</keyword>
<proteinExistence type="inferred from homology"/>
<feature type="transmembrane region" description="Helical" evidence="8">
    <location>
        <begin position="86"/>
        <end position="111"/>
    </location>
</feature>
<organism evidence="9 10">
    <name type="scientific">Arthrobacter livingstonensis</name>
    <dbReference type="NCBI Taxonomy" id="670078"/>
    <lineage>
        <taxon>Bacteria</taxon>
        <taxon>Bacillati</taxon>
        <taxon>Actinomycetota</taxon>
        <taxon>Actinomycetes</taxon>
        <taxon>Micrococcales</taxon>
        <taxon>Micrococcaceae</taxon>
        <taxon>Arthrobacter</taxon>
    </lineage>
</organism>
<dbReference type="GO" id="GO:0005886">
    <property type="term" value="C:plasma membrane"/>
    <property type="evidence" value="ECO:0007669"/>
    <property type="project" value="TreeGrafter"/>
</dbReference>
<feature type="transmembrane region" description="Helical" evidence="8">
    <location>
        <begin position="173"/>
        <end position="192"/>
    </location>
</feature>
<evidence type="ECO:0000256" key="8">
    <source>
        <dbReference type="SAM" id="Phobius"/>
    </source>
</evidence>
<dbReference type="Pfam" id="PF00230">
    <property type="entry name" value="MIP"/>
    <property type="match status" value="1"/>
</dbReference>
<dbReference type="EMBL" id="QJVD01000004">
    <property type="protein sequence ID" value="PYI68732.1"/>
    <property type="molecule type" value="Genomic_DNA"/>
</dbReference>
<gene>
    <name evidence="9" type="ORF">CVV68_05390</name>
</gene>
<keyword evidence="4 8" id="KW-1133">Transmembrane helix</keyword>
<feature type="region of interest" description="Disordered" evidence="7">
    <location>
        <begin position="249"/>
        <end position="289"/>
    </location>
</feature>
<name>A0A2V5LCW6_9MICC</name>
<evidence type="ECO:0000256" key="5">
    <source>
        <dbReference type="ARBA" id="ARBA00023136"/>
    </source>
</evidence>